<feature type="transmembrane region" description="Helical" evidence="1">
    <location>
        <begin position="407"/>
        <end position="426"/>
    </location>
</feature>
<dbReference type="OrthoDB" id="2005760at2"/>
<comment type="caution">
    <text evidence="2">The sequence shown here is derived from an EMBL/GenBank/DDBJ whole genome shotgun (WGS) entry which is preliminary data.</text>
</comment>
<keyword evidence="1" id="KW-0812">Transmembrane</keyword>
<sequence>MKKKGIFIGVMAALLMVQLGVLFFYGNKKAGFHEDEFYTYYATNKTAGLFVNDRQWMAREEMRNDFVVLPGERFRYDVVKQMQSWDVHPPFYYYVFHTACSLFPGVFSKWLGIGVNLIAFVISYMLLGYGAYLTVTQKKFDSFGERLEEERKGRIIAFLTCLMWGLSGAVISGVMFIRMYQWLTLFLLLCLDLHLCAVKREDFRIRSFLLPLSVTVFLGFLTQYYYIIFHFFLGAGFCIWLLKNKKFRELAGYVVACAIGFVGAVAYYPASLSHIFRGYRGTEAVSEFSNISNTWERLRFFYDLFDDFVMNGTLSWWLLAICLLGLGIGYARKKEGRKGSVLNVSTGLQIFACGGYFFTVSKTALILGETSNRYQLPVYGILLFLLLYVMWELIGQTVEVVKRAPDARIMFGAFVVVILLTAGLGLKNGRVFFLYEEEKDIMTYVKSHSEEPVVVFYNDASPDNIWRLSDELMEYEKVYLASQGNQEAITDGIIVQSDRLLVYVADYEDKERCLEGLLQVNKKLSDYEAVADKGMWTLYEVYSKEK</sequence>
<reference evidence="2" key="1">
    <citation type="submission" date="2018-09" db="EMBL/GenBank/DDBJ databases">
        <title>Murine metabolic-syndrome-specific gut microbial biobank.</title>
        <authorList>
            <person name="Liu C."/>
        </authorList>
    </citation>
    <scope>NUCLEOTIDE SEQUENCE</scope>
    <source>
        <strain evidence="2">D42-62</strain>
    </source>
</reference>
<feature type="transmembrane region" description="Helical" evidence="1">
    <location>
        <begin position="250"/>
        <end position="270"/>
    </location>
</feature>
<protein>
    <recommendedName>
        <fullName evidence="4">Glycosyltransferase RgtA/B/C/D-like domain-containing protein</fullName>
    </recommendedName>
</protein>
<accession>A0A9X5GS44</accession>
<feature type="transmembrane region" description="Helical" evidence="1">
    <location>
        <begin position="340"/>
        <end position="358"/>
    </location>
</feature>
<keyword evidence="3" id="KW-1185">Reference proteome</keyword>
<keyword evidence="1" id="KW-1133">Transmembrane helix</keyword>
<feature type="transmembrane region" description="Helical" evidence="1">
    <location>
        <begin position="308"/>
        <end position="328"/>
    </location>
</feature>
<evidence type="ECO:0008006" key="4">
    <source>
        <dbReference type="Google" id="ProtNLM"/>
    </source>
</evidence>
<keyword evidence="1" id="KW-0472">Membrane</keyword>
<dbReference type="EMBL" id="QZDT01000012">
    <property type="protein sequence ID" value="NBJ92771.1"/>
    <property type="molecule type" value="Genomic_DNA"/>
</dbReference>
<name>A0A9X5GS44_9FIRM</name>
<dbReference type="RefSeq" id="WP_160559855.1">
    <property type="nucleotide sequence ID" value="NZ_QZDT01000012.1"/>
</dbReference>
<evidence type="ECO:0000313" key="2">
    <source>
        <dbReference type="EMBL" id="NBJ92771.1"/>
    </source>
</evidence>
<dbReference type="AlphaFoldDB" id="A0A9X5GS44"/>
<proteinExistence type="predicted"/>
<gene>
    <name evidence="2" type="ORF">D5281_09210</name>
</gene>
<feature type="transmembrane region" description="Helical" evidence="1">
    <location>
        <begin position="227"/>
        <end position="243"/>
    </location>
</feature>
<feature type="transmembrane region" description="Helical" evidence="1">
    <location>
        <begin position="113"/>
        <end position="135"/>
    </location>
</feature>
<feature type="transmembrane region" description="Helical" evidence="1">
    <location>
        <begin position="155"/>
        <end position="174"/>
    </location>
</feature>
<feature type="transmembrane region" description="Helical" evidence="1">
    <location>
        <begin position="6"/>
        <end position="25"/>
    </location>
</feature>
<evidence type="ECO:0000256" key="1">
    <source>
        <dbReference type="SAM" id="Phobius"/>
    </source>
</evidence>
<dbReference type="Proteomes" id="UP001154420">
    <property type="component" value="Unassembled WGS sequence"/>
</dbReference>
<feature type="transmembrane region" description="Helical" evidence="1">
    <location>
        <begin position="378"/>
        <end position="395"/>
    </location>
</feature>
<evidence type="ECO:0000313" key="3">
    <source>
        <dbReference type="Proteomes" id="UP001154420"/>
    </source>
</evidence>
<organism evidence="2 3">
    <name type="scientific">Parablautia muri</name>
    <dbReference type="NCBI Taxonomy" id="2320879"/>
    <lineage>
        <taxon>Bacteria</taxon>
        <taxon>Bacillati</taxon>
        <taxon>Bacillota</taxon>
        <taxon>Clostridia</taxon>
        <taxon>Lachnospirales</taxon>
        <taxon>Lachnospiraceae</taxon>
        <taxon>Parablautia</taxon>
    </lineage>
</organism>